<name>A0A9P4I998_9PEZI</name>
<feature type="region of interest" description="Disordered" evidence="1">
    <location>
        <begin position="290"/>
        <end position="365"/>
    </location>
</feature>
<accession>A0A9P4I998</accession>
<feature type="compositionally biased region" description="Acidic residues" evidence="1">
    <location>
        <begin position="343"/>
        <end position="353"/>
    </location>
</feature>
<dbReference type="AlphaFoldDB" id="A0A9P4I998"/>
<feature type="region of interest" description="Disordered" evidence="1">
    <location>
        <begin position="31"/>
        <end position="66"/>
    </location>
</feature>
<keyword evidence="3" id="KW-1185">Reference proteome</keyword>
<dbReference type="Proteomes" id="UP000799772">
    <property type="component" value="Unassembled WGS sequence"/>
</dbReference>
<dbReference type="EMBL" id="ML978129">
    <property type="protein sequence ID" value="KAF2096374.1"/>
    <property type="molecule type" value="Genomic_DNA"/>
</dbReference>
<comment type="caution">
    <text evidence="2">The sequence shown here is derived from an EMBL/GenBank/DDBJ whole genome shotgun (WGS) entry which is preliminary data.</text>
</comment>
<reference evidence="2" key="1">
    <citation type="journal article" date="2020" name="Stud. Mycol.">
        <title>101 Dothideomycetes genomes: a test case for predicting lifestyles and emergence of pathogens.</title>
        <authorList>
            <person name="Haridas S."/>
            <person name="Albert R."/>
            <person name="Binder M."/>
            <person name="Bloem J."/>
            <person name="Labutti K."/>
            <person name="Salamov A."/>
            <person name="Andreopoulos B."/>
            <person name="Baker S."/>
            <person name="Barry K."/>
            <person name="Bills G."/>
            <person name="Bluhm B."/>
            <person name="Cannon C."/>
            <person name="Castanera R."/>
            <person name="Culley D."/>
            <person name="Daum C."/>
            <person name="Ezra D."/>
            <person name="Gonzalez J."/>
            <person name="Henrissat B."/>
            <person name="Kuo A."/>
            <person name="Liang C."/>
            <person name="Lipzen A."/>
            <person name="Lutzoni F."/>
            <person name="Magnuson J."/>
            <person name="Mondo S."/>
            <person name="Nolan M."/>
            <person name="Ohm R."/>
            <person name="Pangilinan J."/>
            <person name="Park H.-J."/>
            <person name="Ramirez L."/>
            <person name="Alfaro M."/>
            <person name="Sun H."/>
            <person name="Tritt A."/>
            <person name="Yoshinaga Y."/>
            <person name="Zwiers L.-H."/>
            <person name="Turgeon B."/>
            <person name="Goodwin S."/>
            <person name="Spatafora J."/>
            <person name="Crous P."/>
            <person name="Grigoriev I."/>
        </authorList>
    </citation>
    <scope>NUCLEOTIDE SEQUENCE</scope>
    <source>
        <strain evidence="2">CBS 133067</strain>
    </source>
</reference>
<evidence type="ECO:0000256" key="1">
    <source>
        <dbReference type="SAM" id="MobiDB-lite"/>
    </source>
</evidence>
<gene>
    <name evidence="2" type="ORF">NA57DRAFT_77979</name>
</gene>
<feature type="compositionally biased region" description="Basic and acidic residues" evidence="1">
    <location>
        <begin position="318"/>
        <end position="332"/>
    </location>
</feature>
<sequence length="432" mass="47691">MPSFPIPPGHSGRPLSPVSFASFTPDHRFPPRTYITRGYHDPAQNGIYKPLPPAPLRPARPSITSRDRVEDLATLAYSSRPPIETCHSLYEFAPPATAPPQKPLPLPPLPKPQWLTYDGTQRPAYGKRISFIADQMAMGAGADAAPPVRPKLNRRSMTTANMLAHEAMGDVSDRVHPSVKSIGSDGNLTKRRSMTNHLADEAIGLVSPKPRDSVISQGNRNSMSTANILAEEAVDYLSAGSSSSNERYRVTARCTRAPSVTKLGNRGYYAAYLDAVEAFNEASRTNNWRDSKAVEVQVPSSSDEGKADPESKPSASTRSEHPSPNDAGKDDPEPAPISAWSDWDSDEDEEEDDKVSVKEIDPNAFGRKMYSHMREGMPGWDEYVQQMLAESRGLKKREAVNHKRTRSRSSSFHEIEQSMTKLVRRLSAKKTK</sequence>
<organism evidence="2 3">
    <name type="scientific">Rhizodiscina lignyota</name>
    <dbReference type="NCBI Taxonomy" id="1504668"/>
    <lineage>
        <taxon>Eukaryota</taxon>
        <taxon>Fungi</taxon>
        <taxon>Dikarya</taxon>
        <taxon>Ascomycota</taxon>
        <taxon>Pezizomycotina</taxon>
        <taxon>Dothideomycetes</taxon>
        <taxon>Pleosporomycetidae</taxon>
        <taxon>Aulographales</taxon>
        <taxon>Rhizodiscinaceae</taxon>
        <taxon>Rhizodiscina</taxon>
    </lineage>
</organism>
<evidence type="ECO:0000313" key="2">
    <source>
        <dbReference type="EMBL" id="KAF2096374.1"/>
    </source>
</evidence>
<protein>
    <submittedName>
        <fullName evidence="2">Uncharacterized protein</fullName>
    </submittedName>
</protein>
<feature type="region of interest" description="Disordered" evidence="1">
    <location>
        <begin position="394"/>
        <end position="418"/>
    </location>
</feature>
<evidence type="ECO:0000313" key="3">
    <source>
        <dbReference type="Proteomes" id="UP000799772"/>
    </source>
</evidence>
<proteinExistence type="predicted"/>